<dbReference type="SUPFAM" id="SSF53850">
    <property type="entry name" value="Periplasmic binding protein-like II"/>
    <property type="match status" value="1"/>
</dbReference>
<feature type="domain" description="SsuA/THI5-like" evidence="2">
    <location>
        <begin position="52"/>
        <end position="254"/>
    </location>
</feature>
<proteinExistence type="predicted"/>
<protein>
    <submittedName>
        <fullName evidence="3">Exported protein</fullName>
    </submittedName>
</protein>
<dbReference type="GO" id="GO:0009228">
    <property type="term" value="P:thiamine biosynthetic process"/>
    <property type="evidence" value="ECO:0007669"/>
    <property type="project" value="InterPro"/>
</dbReference>
<feature type="signal peptide" evidence="1">
    <location>
        <begin position="1"/>
        <end position="30"/>
    </location>
</feature>
<gene>
    <name evidence="3" type="ORF">GCM10017653_28340</name>
</gene>
<dbReference type="PROSITE" id="PS51318">
    <property type="entry name" value="TAT"/>
    <property type="match status" value="1"/>
</dbReference>
<evidence type="ECO:0000313" key="3">
    <source>
        <dbReference type="EMBL" id="GLK84764.1"/>
    </source>
</evidence>
<reference evidence="3" key="2">
    <citation type="submission" date="2023-01" db="EMBL/GenBank/DDBJ databases">
        <authorList>
            <person name="Sun Q."/>
            <person name="Evtushenko L."/>
        </authorList>
    </citation>
    <scope>NUCLEOTIDE SEQUENCE</scope>
    <source>
        <strain evidence="3">VKM B-2789</strain>
    </source>
</reference>
<evidence type="ECO:0000313" key="4">
    <source>
        <dbReference type="Proteomes" id="UP001143330"/>
    </source>
</evidence>
<dbReference type="PANTHER" id="PTHR31528:SF15">
    <property type="entry name" value="RIBOFLAVIN-BINDING PROTEIN RIBY"/>
    <property type="match status" value="1"/>
</dbReference>
<name>A0A9W6JYP5_9HYPH</name>
<comment type="caution">
    <text evidence="3">The sequence shown here is derived from an EMBL/GenBank/DDBJ whole genome shotgun (WGS) entry which is preliminary data.</text>
</comment>
<dbReference type="AlphaFoldDB" id="A0A9W6JYP5"/>
<evidence type="ECO:0000256" key="1">
    <source>
        <dbReference type="SAM" id="SignalP"/>
    </source>
</evidence>
<dbReference type="PANTHER" id="PTHR31528">
    <property type="entry name" value="4-AMINO-5-HYDROXYMETHYL-2-METHYLPYRIMIDINE PHOSPHATE SYNTHASE THI11-RELATED"/>
    <property type="match status" value="1"/>
</dbReference>
<dbReference type="InterPro" id="IPR015168">
    <property type="entry name" value="SsuA/THI5"/>
</dbReference>
<dbReference type="Proteomes" id="UP001143330">
    <property type="component" value="Unassembled WGS sequence"/>
</dbReference>
<feature type="chain" id="PRO_5040735178" evidence="1">
    <location>
        <begin position="31"/>
        <end position="358"/>
    </location>
</feature>
<dbReference type="EMBL" id="BSFM01000014">
    <property type="protein sequence ID" value="GLK84764.1"/>
    <property type="molecule type" value="Genomic_DNA"/>
</dbReference>
<dbReference type="InterPro" id="IPR006311">
    <property type="entry name" value="TAT_signal"/>
</dbReference>
<dbReference type="Pfam" id="PF09084">
    <property type="entry name" value="NMT1"/>
    <property type="match status" value="1"/>
</dbReference>
<dbReference type="RefSeq" id="WP_213364624.1">
    <property type="nucleotide sequence ID" value="NZ_BSFM01000014.1"/>
</dbReference>
<organism evidence="3 4">
    <name type="scientific">Ancylobacter defluvii</name>
    <dbReference type="NCBI Taxonomy" id="1282440"/>
    <lineage>
        <taxon>Bacteria</taxon>
        <taxon>Pseudomonadati</taxon>
        <taxon>Pseudomonadota</taxon>
        <taxon>Alphaproteobacteria</taxon>
        <taxon>Hyphomicrobiales</taxon>
        <taxon>Xanthobacteraceae</taxon>
        <taxon>Ancylobacter</taxon>
    </lineage>
</organism>
<dbReference type="InterPro" id="IPR027939">
    <property type="entry name" value="NMT1/THI5"/>
</dbReference>
<keyword evidence="4" id="KW-1185">Reference proteome</keyword>
<evidence type="ECO:0000259" key="2">
    <source>
        <dbReference type="Pfam" id="PF09084"/>
    </source>
</evidence>
<sequence>MLTDNTLISRRNCLGLMAGTAAGLSLGSFAARPAAAQGLRTMNVIMPLPRSANFYPLIAGEALGYFEKEGIKVNLLPSSTTVPYVAFVQNGQAELAMLDAPQTFQSVQAGIPIKVVYEGMQLAPEGIAVSADSPIKSVEQLKGTTVGLVSDRDRTTLAIALDTAGISIDDVKTVVVGEAGPTLANAFRKQTVSAISGAVPDWLSLQANGMKIRLITPAEVADTPANSFVVNGGKLDELRQPLIGFFRAWSKGMQVGKVDVDTLAVMCRKAVPEEWENPTFGREFLDASIPMNYSVTPKLGDLQPAVWKRVQGPMVKLGELQKEIDPATFLDRSLIDPANDFSREQVAADVAAWKAKSM</sequence>
<dbReference type="Gene3D" id="3.40.190.10">
    <property type="entry name" value="Periplasmic binding protein-like II"/>
    <property type="match status" value="2"/>
</dbReference>
<keyword evidence="1" id="KW-0732">Signal</keyword>
<accession>A0A9W6JYP5</accession>
<reference evidence="3" key="1">
    <citation type="journal article" date="2014" name="Int. J. Syst. Evol. Microbiol.">
        <title>Complete genome sequence of Corynebacterium casei LMG S-19264T (=DSM 44701T), isolated from a smear-ripened cheese.</title>
        <authorList>
            <consortium name="US DOE Joint Genome Institute (JGI-PGF)"/>
            <person name="Walter F."/>
            <person name="Albersmeier A."/>
            <person name="Kalinowski J."/>
            <person name="Ruckert C."/>
        </authorList>
    </citation>
    <scope>NUCLEOTIDE SEQUENCE</scope>
    <source>
        <strain evidence="3">VKM B-2789</strain>
    </source>
</reference>